<protein>
    <submittedName>
        <fullName evidence="1">Uncharacterized protein</fullName>
    </submittedName>
</protein>
<evidence type="ECO:0000313" key="2">
    <source>
        <dbReference type="Proteomes" id="UP000053392"/>
    </source>
</evidence>
<organism evidence="1 2">
    <name type="scientific">Cryptococcus deuterogattii Ram5</name>
    <dbReference type="NCBI Taxonomy" id="1296110"/>
    <lineage>
        <taxon>Eukaryota</taxon>
        <taxon>Fungi</taxon>
        <taxon>Dikarya</taxon>
        <taxon>Basidiomycota</taxon>
        <taxon>Agaricomycotina</taxon>
        <taxon>Tremellomycetes</taxon>
        <taxon>Tremellales</taxon>
        <taxon>Cryptococcaceae</taxon>
        <taxon>Cryptococcus</taxon>
        <taxon>Cryptococcus gattii species complex</taxon>
    </lineage>
</organism>
<proteinExistence type="predicted"/>
<name>A0A0D0VBH5_9TREE</name>
<accession>A0A0D0VBH5</accession>
<reference evidence="1 2" key="1">
    <citation type="submission" date="2015-01" db="EMBL/GenBank/DDBJ databases">
        <title>The Genome Sequence of Cryptococcus gattii Ram5.</title>
        <authorList>
            <consortium name="The Broad Institute Genomics Platform"/>
            <person name="Cuomo C."/>
            <person name="Litvintseva A."/>
            <person name="Chen Y."/>
            <person name="Heitman J."/>
            <person name="Sun S."/>
            <person name="Springer D."/>
            <person name="Dromer F."/>
            <person name="Young S."/>
            <person name="Zeng Q."/>
            <person name="Gargeya S."/>
            <person name="Abouelleil A."/>
            <person name="Alvarado L."/>
            <person name="Chapman S.B."/>
            <person name="Gainer-Dewar J."/>
            <person name="Goldberg J."/>
            <person name="Griggs A."/>
            <person name="Gujja S."/>
            <person name="Hansen M."/>
            <person name="Howarth C."/>
            <person name="Imamovic A."/>
            <person name="Larimer J."/>
            <person name="Murphy C."/>
            <person name="Naylor J."/>
            <person name="Pearson M."/>
            <person name="Priest M."/>
            <person name="Roberts A."/>
            <person name="Saif S."/>
            <person name="Shea T."/>
            <person name="Sykes S."/>
            <person name="Wortman J."/>
            <person name="Nusbaum C."/>
            <person name="Birren B."/>
        </authorList>
    </citation>
    <scope>NUCLEOTIDE SEQUENCE [LARGE SCALE GENOMIC DNA]</scope>
    <source>
        <strain evidence="1 2">Ram5</strain>
    </source>
</reference>
<dbReference type="Proteomes" id="UP000053392">
    <property type="component" value="Unassembled WGS sequence"/>
</dbReference>
<sequence>MTVDHNNRTRNVPIILSDSATGVAPPVADCYSESPGAPAASMEQFKQMIRVLDKDLARKRTSGGIYRANWNRREISNRLLYRVLVTRVYHKRPWYRPYDPGVLRIDVSCTITSHWANSRREDIKRMAVYMERKLRRMAEIEYAKKCVEFARTNKWPSSEQEIRLMREITTDLARKLIGEHIESQFLFLQGRTKRDYGYIVGQGEEPRLSRVWIGAIEEYLDVLLGPQRTRPEILDSVLKDVGEELGDNLISLPKLYYN</sequence>
<dbReference type="EMBL" id="KN847899">
    <property type="protein sequence ID" value="KIR42145.1"/>
    <property type="molecule type" value="Genomic_DNA"/>
</dbReference>
<gene>
    <name evidence="1" type="ORF">I313_02314</name>
</gene>
<dbReference type="OrthoDB" id="2571194at2759"/>
<keyword evidence="2" id="KW-1185">Reference proteome</keyword>
<evidence type="ECO:0000313" key="1">
    <source>
        <dbReference type="EMBL" id="KIR42145.1"/>
    </source>
</evidence>
<dbReference type="AlphaFoldDB" id="A0A0D0VBH5"/>
<dbReference type="HOGENOM" id="CLU_1151743_0_0_1"/>